<evidence type="ECO:0000256" key="2">
    <source>
        <dbReference type="ARBA" id="ARBA00008226"/>
    </source>
</evidence>
<evidence type="ECO:0000259" key="13">
    <source>
        <dbReference type="PROSITE" id="PS50862"/>
    </source>
</evidence>
<keyword evidence="10" id="KW-0030">Aminoacyl-tRNA synthetase</keyword>
<dbReference type="Gene3D" id="3.30.930.10">
    <property type="entry name" value="Bira Bifunctional Protein, Domain 2"/>
    <property type="match status" value="1"/>
</dbReference>
<evidence type="ECO:0000256" key="7">
    <source>
        <dbReference type="ARBA" id="ARBA00022741"/>
    </source>
</evidence>
<comment type="similarity">
    <text evidence="2">Belongs to the class-II aminoacyl-tRNA synthetase family.</text>
</comment>
<organism evidence="14 15">
    <name type="scientific">Pelagomonas calceolata</name>
    <dbReference type="NCBI Taxonomy" id="35677"/>
    <lineage>
        <taxon>Eukaryota</taxon>
        <taxon>Sar</taxon>
        <taxon>Stramenopiles</taxon>
        <taxon>Ochrophyta</taxon>
        <taxon>Pelagophyceae</taxon>
        <taxon>Pelagomonadales</taxon>
        <taxon>Pelagomonadaceae</taxon>
        <taxon>Pelagomonas</taxon>
    </lineage>
</organism>
<gene>
    <name evidence="14" type="ORF">PECAL_4P13450</name>
</gene>
<evidence type="ECO:0000256" key="1">
    <source>
        <dbReference type="ARBA" id="ARBA00004496"/>
    </source>
</evidence>
<feature type="domain" description="Aminoacyl-transfer RNA synthetases class-II family profile" evidence="13">
    <location>
        <begin position="270"/>
        <end position="580"/>
    </location>
</feature>
<dbReference type="PANTHER" id="PTHR10745">
    <property type="entry name" value="GLYCYL-TRNA SYNTHETASE/DNA POLYMERASE SUBUNIT GAMMA-2"/>
    <property type="match status" value="1"/>
</dbReference>
<dbReference type="PROSITE" id="PS50862">
    <property type="entry name" value="AA_TRNA_LIGASE_II"/>
    <property type="match status" value="1"/>
</dbReference>
<dbReference type="SUPFAM" id="SSF55681">
    <property type="entry name" value="Class II aaRS and biotin synthetases"/>
    <property type="match status" value="1"/>
</dbReference>
<dbReference type="InterPro" id="IPR045864">
    <property type="entry name" value="aa-tRNA-synth_II/BPL/LPL"/>
</dbReference>
<comment type="caution">
    <text evidence="14">The sequence shown here is derived from an EMBL/GenBank/DDBJ whole genome shotgun (WGS) entry which is preliminary data.</text>
</comment>
<comment type="subunit">
    <text evidence="3">Homodimer.</text>
</comment>
<proteinExistence type="inferred from homology"/>
<dbReference type="EMBL" id="CAKKNE010000004">
    <property type="protein sequence ID" value="CAH0374085.1"/>
    <property type="molecule type" value="Genomic_DNA"/>
</dbReference>
<dbReference type="CDD" id="cd00774">
    <property type="entry name" value="GlyRS-like_core"/>
    <property type="match status" value="1"/>
</dbReference>
<dbReference type="SUPFAM" id="SSF52954">
    <property type="entry name" value="Class II aaRS ABD-related"/>
    <property type="match status" value="1"/>
</dbReference>
<dbReference type="InterPro" id="IPR002314">
    <property type="entry name" value="aa-tRNA-synt_IIb"/>
</dbReference>
<dbReference type="NCBIfam" id="TIGR00389">
    <property type="entry name" value="glyS_dimeric"/>
    <property type="match status" value="1"/>
</dbReference>
<evidence type="ECO:0000256" key="12">
    <source>
        <dbReference type="SAM" id="MobiDB-lite"/>
    </source>
</evidence>
<dbReference type="PRINTS" id="PR01043">
    <property type="entry name" value="TRNASYNTHGLY"/>
</dbReference>
<dbReference type="Pfam" id="PF00587">
    <property type="entry name" value="tRNA-synt_2b"/>
    <property type="match status" value="1"/>
</dbReference>
<dbReference type="CDD" id="cd00858">
    <property type="entry name" value="GlyRS_anticodon"/>
    <property type="match status" value="1"/>
</dbReference>
<dbReference type="FunFam" id="3.30.930.10:FF:000010">
    <property type="entry name" value="Glycyl-tRNA synthetase 1"/>
    <property type="match status" value="1"/>
</dbReference>
<dbReference type="GO" id="GO:0005524">
    <property type="term" value="F:ATP binding"/>
    <property type="evidence" value="ECO:0007669"/>
    <property type="project" value="UniProtKB-KW"/>
</dbReference>
<evidence type="ECO:0000313" key="14">
    <source>
        <dbReference type="EMBL" id="CAH0374085.1"/>
    </source>
</evidence>
<dbReference type="EC" id="6.1.1.14" evidence="4"/>
<feature type="region of interest" description="Disordered" evidence="12">
    <location>
        <begin position="18"/>
        <end position="38"/>
    </location>
</feature>
<dbReference type="NCBIfam" id="NF003211">
    <property type="entry name" value="PRK04173.1"/>
    <property type="match status" value="1"/>
</dbReference>
<evidence type="ECO:0000256" key="3">
    <source>
        <dbReference type="ARBA" id="ARBA00011738"/>
    </source>
</evidence>
<evidence type="ECO:0000256" key="9">
    <source>
        <dbReference type="ARBA" id="ARBA00022917"/>
    </source>
</evidence>
<keyword evidence="7" id="KW-0547">Nucleotide-binding</keyword>
<dbReference type="FunFam" id="3.30.40.230:FF:000001">
    <property type="entry name" value="Glycine--tRNA ligase"/>
    <property type="match status" value="1"/>
</dbReference>
<evidence type="ECO:0000256" key="11">
    <source>
        <dbReference type="ARBA" id="ARBA00030057"/>
    </source>
</evidence>
<dbReference type="AlphaFoldDB" id="A0A8J2WNC0"/>
<evidence type="ECO:0000256" key="5">
    <source>
        <dbReference type="ARBA" id="ARBA00022490"/>
    </source>
</evidence>
<keyword evidence="5" id="KW-0963">Cytoplasm</keyword>
<keyword evidence="15" id="KW-1185">Reference proteome</keyword>
<dbReference type="InterPro" id="IPR006195">
    <property type="entry name" value="aa-tRNA-synth_II"/>
</dbReference>
<evidence type="ECO:0000256" key="6">
    <source>
        <dbReference type="ARBA" id="ARBA00022598"/>
    </source>
</evidence>
<dbReference type="InterPro" id="IPR036621">
    <property type="entry name" value="Anticodon-bd_dom_sf"/>
</dbReference>
<dbReference type="Proteomes" id="UP000789595">
    <property type="component" value="Unassembled WGS sequence"/>
</dbReference>
<keyword evidence="9" id="KW-0648">Protein biosynthesis</keyword>
<protein>
    <recommendedName>
        <fullName evidence="4">glycine--tRNA ligase</fullName>
        <ecNumber evidence="4">6.1.1.14</ecNumber>
    </recommendedName>
    <alternativeName>
        <fullName evidence="11">Diadenosine tetraphosphate synthetase</fullName>
    </alternativeName>
</protein>
<keyword evidence="8" id="KW-0067">ATP-binding</keyword>
<evidence type="ECO:0000313" key="15">
    <source>
        <dbReference type="Proteomes" id="UP000789595"/>
    </source>
</evidence>
<dbReference type="Gene3D" id="3.30.720.200">
    <property type="match status" value="1"/>
</dbReference>
<dbReference type="Gene3D" id="3.40.50.800">
    <property type="entry name" value="Anticodon-binding domain"/>
    <property type="match status" value="1"/>
</dbReference>
<dbReference type="InterPro" id="IPR002315">
    <property type="entry name" value="tRNA-synt_gly"/>
</dbReference>
<dbReference type="Pfam" id="PF03129">
    <property type="entry name" value="HGTP_anticodon"/>
    <property type="match status" value="1"/>
</dbReference>
<accession>A0A8J2WNC0</accession>
<dbReference type="OrthoDB" id="57698at2759"/>
<evidence type="ECO:0000256" key="8">
    <source>
        <dbReference type="ARBA" id="ARBA00022840"/>
    </source>
</evidence>
<comment type="subcellular location">
    <subcellularLocation>
        <location evidence="1">Cytoplasm</location>
    </subcellularLocation>
</comment>
<dbReference type="PANTHER" id="PTHR10745:SF0">
    <property type="entry name" value="GLYCINE--TRNA LIGASE"/>
    <property type="match status" value="1"/>
</dbReference>
<evidence type="ECO:0000256" key="10">
    <source>
        <dbReference type="ARBA" id="ARBA00023146"/>
    </source>
</evidence>
<keyword evidence="6" id="KW-0436">Ligase</keyword>
<dbReference type="InterPro" id="IPR033731">
    <property type="entry name" value="GlyRS-like_core"/>
</dbReference>
<dbReference type="GO" id="GO:0004820">
    <property type="term" value="F:glycine-tRNA ligase activity"/>
    <property type="evidence" value="ECO:0007669"/>
    <property type="project" value="UniProtKB-EC"/>
</dbReference>
<dbReference type="FunFam" id="3.40.50.800:FF:000004">
    <property type="entry name" value="Glycine--tRNA ligase 2"/>
    <property type="match status" value="1"/>
</dbReference>
<dbReference type="InterPro" id="IPR027031">
    <property type="entry name" value="Gly-tRNA_synthase/POLG2"/>
</dbReference>
<dbReference type="InterPro" id="IPR004154">
    <property type="entry name" value="Anticodon-bd"/>
</dbReference>
<name>A0A8J2WNC0_9STRA</name>
<dbReference type="GO" id="GO:0070150">
    <property type="term" value="P:mitochondrial glycyl-tRNA aminoacylation"/>
    <property type="evidence" value="ECO:0007669"/>
    <property type="project" value="TreeGrafter"/>
</dbReference>
<dbReference type="GO" id="GO:0005739">
    <property type="term" value="C:mitochondrion"/>
    <property type="evidence" value="ECO:0007669"/>
    <property type="project" value="TreeGrafter"/>
</dbReference>
<dbReference type="Gene3D" id="3.30.40.230">
    <property type="match status" value="1"/>
</dbReference>
<evidence type="ECO:0000256" key="4">
    <source>
        <dbReference type="ARBA" id="ARBA00012829"/>
    </source>
</evidence>
<reference evidence="14" key="1">
    <citation type="submission" date="2021-11" db="EMBL/GenBank/DDBJ databases">
        <authorList>
            <consortium name="Genoscope - CEA"/>
            <person name="William W."/>
        </authorList>
    </citation>
    <scope>NUCLEOTIDE SEQUENCE</scope>
</reference>
<sequence>MASILAPNMHFAKTGSYSVVEPGKPKEAPTPSTGGGSAALSAACTRQASTVKQMKKDGKPADQIEKAVEELKRLRAELAVAEKANAGQGTEHNIDRKLFDETVLRRMFVVPAFEIHGGVAGLFDYGPPGCALKQNIVDQWRRHFVLEEKMLEMECTCLTPEPVLKTSGHVDRFTDLMVKDIVTGDCYRADKLLEDHIDDLLEKGNFSSSEADEHRKVQRQADAYSPEELGAILEKYGIKATTTGNDLTKPFAFNLMFGTKIGPSGALTGFLRPETAQGLFVNFKRLLDYNNGRVPFAAAQIGLGFRNEIAPKNGLLRVREFTMAEIEHFVKPDEKKHPKFANVSNVTMKLFDRDAQLGTGIVSSMTCGDAVAKGTIANETLAYFMARTQLFMLRIGMNSEKLRFRQHLSTEMAHYAADCWDLEILTAYGWVECVGHADRACYDLTVHAKATNTSVEAQKMLDKAVEVLQLTVKPDRKTIGMTFKKDQKAVCSALEGLDSDKAAEVEKAHSAGQPYELDGFSIAPGMVLFTRKKKMVQVVKFTPSVIEPSFGVGRILHALLEHSFSVRKEDAQRVVFQFAPVVAPIKCGVYNLQSGSKFPPIVTRVVDLLTQAGISTKADTSGQSVGRRYARADELGVPFGVTVDFDTVEDDTVTLRERDSMTQRRVPIAALPGLLRELCGLDGDVVAWKDALSAYPEVGASEASGPITLETTSRGVFSRPAALVKK</sequence>